<feature type="region of interest" description="Disordered" evidence="1">
    <location>
        <begin position="159"/>
        <end position="197"/>
    </location>
</feature>
<feature type="compositionally biased region" description="Basic residues" evidence="1">
    <location>
        <begin position="159"/>
        <end position="178"/>
    </location>
</feature>
<keyword evidence="3" id="KW-1185">Reference proteome</keyword>
<reference evidence="2 3" key="1">
    <citation type="journal article" date="2020" name="Genome Biol. Evol.">
        <title>A new high-quality draft genome assembly of the Chinese cordyceps Ophiocordyceps sinensis.</title>
        <authorList>
            <person name="Shu R."/>
            <person name="Zhang J."/>
            <person name="Meng Q."/>
            <person name="Zhang H."/>
            <person name="Zhou G."/>
            <person name="Li M."/>
            <person name="Wu P."/>
            <person name="Zhao Y."/>
            <person name="Chen C."/>
            <person name="Qin Q."/>
        </authorList>
    </citation>
    <scope>NUCLEOTIDE SEQUENCE [LARGE SCALE GENOMIC DNA]</scope>
    <source>
        <strain evidence="2 3">IOZ07</strain>
    </source>
</reference>
<dbReference type="AlphaFoldDB" id="A0A8H4LWM2"/>
<dbReference type="EMBL" id="JAAVMX010000006">
    <property type="protein sequence ID" value="KAF4506925.1"/>
    <property type="molecule type" value="Genomic_DNA"/>
</dbReference>
<protein>
    <submittedName>
        <fullName evidence="2">Uncharacterized protein</fullName>
    </submittedName>
</protein>
<sequence>MQMVWRLVGRQDQETGVSAHGQGPSRLPKKPSIAAEYSPTIIHLPPLTCLLYTLAAMSASPDTPAVSTGYGSDGKRTVYRGGKAVSTLPWGSPSSNTATATQSPDDITTETQSSEPTEQPSPDPFIPSSTSNNTAVIDTPSNALQAVFAIAPPRRFHRGNRHRLCRRRSSSRPHRRLHLPAAQVRKDGAAKDRRRPP</sequence>
<evidence type="ECO:0000313" key="3">
    <source>
        <dbReference type="Proteomes" id="UP000557566"/>
    </source>
</evidence>
<dbReference type="Proteomes" id="UP000557566">
    <property type="component" value="Unassembled WGS sequence"/>
</dbReference>
<organism evidence="2 3">
    <name type="scientific">Ophiocordyceps sinensis</name>
    <dbReference type="NCBI Taxonomy" id="72228"/>
    <lineage>
        <taxon>Eukaryota</taxon>
        <taxon>Fungi</taxon>
        <taxon>Dikarya</taxon>
        <taxon>Ascomycota</taxon>
        <taxon>Pezizomycotina</taxon>
        <taxon>Sordariomycetes</taxon>
        <taxon>Hypocreomycetidae</taxon>
        <taxon>Hypocreales</taxon>
        <taxon>Ophiocordycipitaceae</taxon>
        <taxon>Ophiocordyceps</taxon>
    </lineage>
</organism>
<comment type="caution">
    <text evidence="2">The sequence shown here is derived from an EMBL/GenBank/DDBJ whole genome shotgun (WGS) entry which is preliminary data.</text>
</comment>
<feature type="compositionally biased region" description="Low complexity" evidence="1">
    <location>
        <begin position="109"/>
        <end position="118"/>
    </location>
</feature>
<evidence type="ECO:0000313" key="2">
    <source>
        <dbReference type="EMBL" id="KAF4506925.1"/>
    </source>
</evidence>
<evidence type="ECO:0000256" key="1">
    <source>
        <dbReference type="SAM" id="MobiDB-lite"/>
    </source>
</evidence>
<feature type="compositionally biased region" description="Polar residues" evidence="1">
    <location>
        <begin position="92"/>
        <end position="106"/>
    </location>
</feature>
<feature type="compositionally biased region" description="Polar residues" evidence="1">
    <location>
        <begin position="127"/>
        <end position="136"/>
    </location>
</feature>
<gene>
    <name evidence="2" type="ORF">G6O67_005610</name>
</gene>
<accession>A0A8H4LWM2</accession>
<feature type="region of interest" description="Disordered" evidence="1">
    <location>
        <begin position="84"/>
        <end position="136"/>
    </location>
</feature>
<name>A0A8H4LWM2_9HYPO</name>
<feature type="region of interest" description="Disordered" evidence="1">
    <location>
        <begin position="1"/>
        <end position="31"/>
    </location>
</feature>
<proteinExistence type="predicted"/>